<organism evidence="1">
    <name type="scientific">Rhizophora mucronata</name>
    <name type="common">Asiatic mangrove</name>
    <dbReference type="NCBI Taxonomy" id="61149"/>
    <lineage>
        <taxon>Eukaryota</taxon>
        <taxon>Viridiplantae</taxon>
        <taxon>Streptophyta</taxon>
        <taxon>Embryophyta</taxon>
        <taxon>Tracheophyta</taxon>
        <taxon>Spermatophyta</taxon>
        <taxon>Magnoliopsida</taxon>
        <taxon>eudicotyledons</taxon>
        <taxon>Gunneridae</taxon>
        <taxon>Pentapetalae</taxon>
        <taxon>rosids</taxon>
        <taxon>fabids</taxon>
        <taxon>Malpighiales</taxon>
        <taxon>Rhizophoraceae</taxon>
        <taxon>Rhizophora</taxon>
    </lineage>
</organism>
<dbReference type="AlphaFoldDB" id="A0A2P2K8Q8"/>
<accession>A0A2P2K8Q8</accession>
<proteinExistence type="predicted"/>
<sequence>MLKMIYYKTEQRKEQRSSSTKICRK</sequence>
<dbReference type="EMBL" id="GGEC01021602">
    <property type="protein sequence ID" value="MBX02086.1"/>
    <property type="molecule type" value="Transcribed_RNA"/>
</dbReference>
<protein>
    <submittedName>
        <fullName evidence="1">Uncharacterized protein</fullName>
    </submittedName>
</protein>
<reference evidence="1" key="1">
    <citation type="submission" date="2018-02" db="EMBL/GenBank/DDBJ databases">
        <title>Rhizophora mucronata_Transcriptome.</title>
        <authorList>
            <person name="Meera S.P."/>
            <person name="Sreeshan A."/>
            <person name="Augustine A."/>
        </authorList>
    </citation>
    <scope>NUCLEOTIDE SEQUENCE</scope>
    <source>
        <tissue evidence="1">Leaf</tissue>
    </source>
</reference>
<name>A0A2P2K8Q8_RHIMU</name>
<evidence type="ECO:0000313" key="1">
    <source>
        <dbReference type="EMBL" id="MBX02086.1"/>
    </source>
</evidence>